<keyword evidence="5" id="KW-1185">Reference proteome</keyword>
<feature type="compositionally biased region" description="Low complexity" evidence="2">
    <location>
        <begin position="503"/>
        <end position="544"/>
    </location>
</feature>
<feature type="compositionally biased region" description="Polar residues" evidence="2">
    <location>
        <begin position="643"/>
        <end position="652"/>
    </location>
</feature>
<comment type="caution">
    <text evidence="4">The sequence shown here is derived from an EMBL/GenBank/DDBJ whole genome shotgun (WGS) entry which is preliminary data.</text>
</comment>
<feature type="compositionally biased region" description="Basic and acidic residues" evidence="2">
    <location>
        <begin position="604"/>
        <end position="619"/>
    </location>
</feature>
<accession>A0A4Z0Z855</accession>
<feature type="region of interest" description="Disordered" evidence="2">
    <location>
        <begin position="498"/>
        <end position="574"/>
    </location>
</feature>
<gene>
    <name evidence="4" type="ORF">E0Z10_g1707</name>
</gene>
<keyword evidence="1" id="KW-0175">Coiled coil</keyword>
<evidence type="ECO:0000313" key="4">
    <source>
        <dbReference type="EMBL" id="TGJ87103.1"/>
    </source>
</evidence>
<dbReference type="EMBL" id="SKBN01000018">
    <property type="protein sequence ID" value="TGJ87103.1"/>
    <property type="molecule type" value="Genomic_DNA"/>
</dbReference>
<evidence type="ECO:0000256" key="1">
    <source>
        <dbReference type="SAM" id="Coils"/>
    </source>
</evidence>
<feature type="transmembrane region" description="Helical" evidence="3">
    <location>
        <begin position="357"/>
        <end position="381"/>
    </location>
</feature>
<name>A0A4Z0Z855_9PEZI</name>
<feature type="transmembrane region" description="Helical" evidence="3">
    <location>
        <begin position="418"/>
        <end position="439"/>
    </location>
</feature>
<organism evidence="4 5">
    <name type="scientific">Xylaria hypoxylon</name>
    <dbReference type="NCBI Taxonomy" id="37992"/>
    <lineage>
        <taxon>Eukaryota</taxon>
        <taxon>Fungi</taxon>
        <taxon>Dikarya</taxon>
        <taxon>Ascomycota</taxon>
        <taxon>Pezizomycotina</taxon>
        <taxon>Sordariomycetes</taxon>
        <taxon>Xylariomycetidae</taxon>
        <taxon>Xylariales</taxon>
        <taxon>Xylariaceae</taxon>
        <taxon>Xylaria</taxon>
    </lineage>
</organism>
<evidence type="ECO:0000256" key="2">
    <source>
        <dbReference type="SAM" id="MobiDB-lite"/>
    </source>
</evidence>
<feature type="compositionally biased region" description="Polar residues" evidence="2">
    <location>
        <begin position="554"/>
        <end position="563"/>
    </location>
</feature>
<evidence type="ECO:0000256" key="3">
    <source>
        <dbReference type="SAM" id="Phobius"/>
    </source>
</evidence>
<protein>
    <submittedName>
        <fullName evidence="4">Uncharacterized protein</fullName>
    </submittedName>
</protein>
<reference evidence="4 5" key="1">
    <citation type="submission" date="2019-03" db="EMBL/GenBank/DDBJ databases">
        <title>Draft genome sequence of Xylaria hypoxylon DSM 108379, a ubiquitous saprotrophic-parasitic fungi on hardwood.</title>
        <authorList>
            <person name="Buettner E."/>
            <person name="Leonhardt S."/>
            <person name="Gebauer A.M."/>
            <person name="Liers C."/>
            <person name="Hofrichter M."/>
            <person name="Kellner H."/>
        </authorList>
    </citation>
    <scope>NUCLEOTIDE SEQUENCE [LARGE SCALE GENOMIC DNA]</scope>
    <source>
        <strain evidence="4 5">DSM 108379</strain>
    </source>
</reference>
<dbReference type="Proteomes" id="UP000297716">
    <property type="component" value="Unassembled WGS sequence"/>
</dbReference>
<feature type="transmembrane region" description="Helical" evidence="3">
    <location>
        <begin position="459"/>
        <end position="479"/>
    </location>
</feature>
<dbReference type="AlphaFoldDB" id="A0A4Z0Z855"/>
<dbReference type="OrthoDB" id="3561681at2759"/>
<keyword evidence="3" id="KW-0812">Transmembrane</keyword>
<keyword evidence="3" id="KW-1133">Transmembrane helix</keyword>
<proteinExistence type="predicted"/>
<keyword evidence="3" id="KW-0472">Membrane</keyword>
<sequence>MSHANPECVHSFIPAPADIEIEPGPPPVTTPGEYTDLPLISDANWDKVATAFRLPGHYDKVVERKVTSVVSIPRTYSFNGNFKEKLWMHVAMTRRRYSPREYPAFALAATHFQTQNITFAIMVGCSEQQIGKVESLVQGWGDAVGHPLLMLGICAELHLDRLESLTIQQDSIYRNLLNSVQANATSDSNDKFSWELIKEVRNAREESKRVEAEVNTTRLQLSNAVSSSISKLLAQYEAQYDTSRRQNNNTSGRMSADMKGKSTAHYLSSSLSDISDTDSMVAKLQREWELKTETTHLFEERFNDILSRLDGLSAQCRISVEGISFTTDIIRSELAREEAQIGRREASISAKNTKIGVAISFIALTYLPLTAVASIMGMPIFQWTNDWRDWRYNPVGRGNSPTTGTNPEIQLPVVSGYIAVYFPIAIGLMVITLSSFAYYYNSQGIKKYFSRALEKTRRLYHTVAEALAAALWWLFLRLLNKMIAVQGQLARPKDEPLLTLQKSSTPPSQQVSSVLQQPPSTTQSQLQVTSQQQSSPPLQRSSPRPQRDPETLVPSVSSQTSRAALSDIGPDMELKPISVGRSAISSQGQLSAVVASPSKPQGNNDDHSLHSYREPKLETRPNPASETGAAKTSDVTDEEKKILSSTPGHQKV</sequence>
<feature type="region of interest" description="Disordered" evidence="2">
    <location>
        <begin position="588"/>
        <end position="652"/>
    </location>
</feature>
<evidence type="ECO:0000313" key="5">
    <source>
        <dbReference type="Proteomes" id="UP000297716"/>
    </source>
</evidence>
<feature type="coiled-coil region" evidence="1">
    <location>
        <begin position="193"/>
        <end position="220"/>
    </location>
</feature>